<dbReference type="GO" id="GO:0003941">
    <property type="term" value="F:L-serine ammonia-lyase activity"/>
    <property type="evidence" value="ECO:0007669"/>
    <property type="project" value="TreeGrafter"/>
</dbReference>
<gene>
    <name evidence="5" type="ORF">A2538_02140</name>
</gene>
<dbReference type="InterPro" id="IPR001926">
    <property type="entry name" value="TrpB-like_PALP"/>
</dbReference>
<comment type="caution">
    <text evidence="5">The sequence shown here is derived from an EMBL/GenBank/DDBJ whole genome shotgun (WGS) entry which is preliminary data.</text>
</comment>
<dbReference type="STRING" id="1798709.A2538_02140"/>
<evidence type="ECO:0000256" key="1">
    <source>
        <dbReference type="ARBA" id="ARBA00001933"/>
    </source>
</evidence>
<organism evidence="5 6">
    <name type="scientific">Candidatus Magasanikbacteria bacterium RIFOXYD2_FULL_41_14</name>
    <dbReference type="NCBI Taxonomy" id="1798709"/>
    <lineage>
        <taxon>Bacteria</taxon>
        <taxon>Candidatus Magasanikiibacteriota</taxon>
    </lineage>
</organism>
<dbReference type="GO" id="GO:0006565">
    <property type="term" value="P:L-serine catabolic process"/>
    <property type="evidence" value="ECO:0007669"/>
    <property type="project" value="TreeGrafter"/>
</dbReference>
<keyword evidence="2" id="KW-0663">Pyridoxal phosphate</keyword>
<proteinExistence type="predicted"/>
<name>A0A1F6PD53_9BACT</name>
<evidence type="ECO:0000259" key="4">
    <source>
        <dbReference type="Pfam" id="PF00291"/>
    </source>
</evidence>
<evidence type="ECO:0000256" key="2">
    <source>
        <dbReference type="ARBA" id="ARBA00022898"/>
    </source>
</evidence>
<feature type="domain" description="Tryptophan synthase beta chain-like PALP" evidence="4">
    <location>
        <begin position="10"/>
        <end position="292"/>
    </location>
</feature>
<dbReference type="AlphaFoldDB" id="A0A1F6PD53"/>
<dbReference type="Proteomes" id="UP000178254">
    <property type="component" value="Unassembled WGS sequence"/>
</dbReference>
<dbReference type="PANTHER" id="PTHR48078">
    <property type="entry name" value="THREONINE DEHYDRATASE, MITOCHONDRIAL-RELATED"/>
    <property type="match status" value="1"/>
</dbReference>
<protein>
    <recommendedName>
        <fullName evidence="4">Tryptophan synthase beta chain-like PALP domain-containing protein</fullName>
    </recommendedName>
</protein>
<sequence length="293" mass="32047">MPKPKKNQVVTPQPQADKLARALGLTMPLYLKREDLHPLKSHKGRSLPPMIDHYLKFGHSNFVISSSGNAALAAGLYLKKINSSQKNKINLKIFVGKKIPADKIKPLQALTNKNITIVQVTNPKQSAFLAQKQGAVLLRQSLDNLAPKGYADLYDELRRIKELKTIFIPTSSGTTLAGLFMASKGKIQLNIVQTDFCHPFVKSNLPTPQKSLAGAIVDKVGHRKTEVLKALKKSKGAGYVADDWDIKNAIKLAYKTEKIKLSPNSALALVGLLHALIKGWQPKGAIALLITGK</sequence>
<comment type="cofactor">
    <cofactor evidence="1">
        <name>pyridoxal 5'-phosphate</name>
        <dbReference type="ChEBI" id="CHEBI:597326"/>
    </cofactor>
</comment>
<evidence type="ECO:0000313" key="5">
    <source>
        <dbReference type="EMBL" id="OGH94079.1"/>
    </source>
</evidence>
<dbReference type="Gene3D" id="3.40.50.1100">
    <property type="match status" value="2"/>
</dbReference>
<evidence type="ECO:0000313" key="6">
    <source>
        <dbReference type="Proteomes" id="UP000178254"/>
    </source>
</evidence>
<dbReference type="Pfam" id="PF00291">
    <property type="entry name" value="PALP"/>
    <property type="match status" value="1"/>
</dbReference>
<evidence type="ECO:0000256" key="3">
    <source>
        <dbReference type="ARBA" id="ARBA00023239"/>
    </source>
</evidence>
<dbReference type="GO" id="GO:0009097">
    <property type="term" value="P:isoleucine biosynthetic process"/>
    <property type="evidence" value="ECO:0007669"/>
    <property type="project" value="TreeGrafter"/>
</dbReference>
<reference evidence="5 6" key="1">
    <citation type="journal article" date="2016" name="Nat. Commun.">
        <title>Thousands of microbial genomes shed light on interconnected biogeochemical processes in an aquifer system.</title>
        <authorList>
            <person name="Anantharaman K."/>
            <person name="Brown C.T."/>
            <person name="Hug L.A."/>
            <person name="Sharon I."/>
            <person name="Castelle C.J."/>
            <person name="Probst A.J."/>
            <person name="Thomas B.C."/>
            <person name="Singh A."/>
            <person name="Wilkins M.J."/>
            <person name="Karaoz U."/>
            <person name="Brodie E.L."/>
            <person name="Williams K.H."/>
            <person name="Hubbard S.S."/>
            <person name="Banfield J.F."/>
        </authorList>
    </citation>
    <scope>NUCLEOTIDE SEQUENCE [LARGE SCALE GENOMIC DNA]</scope>
</reference>
<accession>A0A1F6PD53</accession>
<dbReference type="EMBL" id="MFRE01000012">
    <property type="protein sequence ID" value="OGH94079.1"/>
    <property type="molecule type" value="Genomic_DNA"/>
</dbReference>
<dbReference type="SUPFAM" id="SSF53686">
    <property type="entry name" value="Tryptophan synthase beta subunit-like PLP-dependent enzymes"/>
    <property type="match status" value="1"/>
</dbReference>
<dbReference type="InterPro" id="IPR036052">
    <property type="entry name" value="TrpB-like_PALP_sf"/>
</dbReference>
<keyword evidence="3" id="KW-0456">Lyase</keyword>
<dbReference type="InterPro" id="IPR050147">
    <property type="entry name" value="Ser/Thr_Dehydratase"/>
</dbReference>